<evidence type="ECO:0000313" key="1">
    <source>
        <dbReference type="EMBL" id="CAF4358641.1"/>
    </source>
</evidence>
<dbReference type="EMBL" id="CAJOBE010051475">
    <property type="protein sequence ID" value="CAF4358641.1"/>
    <property type="molecule type" value="Genomic_DNA"/>
</dbReference>
<reference evidence="1" key="1">
    <citation type="submission" date="2021-02" db="EMBL/GenBank/DDBJ databases">
        <authorList>
            <person name="Nowell W R."/>
        </authorList>
    </citation>
    <scope>NUCLEOTIDE SEQUENCE</scope>
</reference>
<comment type="caution">
    <text evidence="1">The sequence shown here is derived from an EMBL/GenBank/DDBJ whole genome shotgun (WGS) entry which is preliminary data.</text>
</comment>
<proteinExistence type="predicted"/>
<gene>
    <name evidence="1" type="ORF">FNK824_LOCUS42595</name>
</gene>
<protein>
    <submittedName>
        <fullName evidence="1">Uncharacterized protein</fullName>
    </submittedName>
</protein>
<organism evidence="1 2">
    <name type="scientific">Rotaria sordida</name>
    <dbReference type="NCBI Taxonomy" id="392033"/>
    <lineage>
        <taxon>Eukaryota</taxon>
        <taxon>Metazoa</taxon>
        <taxon>Spiralia</taxon>
        <taxon>Gnathifera</taxon>
        <taxon>Rotifera</taxon>
        <taxon>Eurotatoria</taxon>
        <taxon>Bdelloidea</taxon>
        <taxon>Philodinida</taxon>
        <taxon>Philodinidae</taxon>
        <taxon>Rotaria</taxon>
    </lineage>
</organism>
<name>A0A820LK30_9BILA</name>
<feature type="non-terminal residue" evidence="1">
    <location>
        <position position="24"/>
    </location>
</feature>
<sequence length="24" mass="2856">MHVLINTTNYDYGQVKVKMDIIFI</sequence>
<dbReference type="AlphaFoldDB" id="A0A820LK30"/>
<accession>A0A820LK30</accession>
<dbReference type="Proteomes" id="UP000663874">
    <property type="component" value="Unassembled WGS sequence"/>
</dbReference>
<evidence type="ECO:0000313" key="2">
    <source>
        <dbReference type="Proteomes" id="UP000663874"/>
    </source>
</evidence>